<feature type="repeat" description="PPR" evidence="3">
    <location>
        <begin position="395"/>
        <end position="429"/>
    </location>
</feature>
<evidence type="ECO:0008006" key="6">
    <source>
        <dbReference type="Google" id="ProtNLM"/>
    </source>
</evidence>
<evidence type="ECO:0000256" key="3">
    <source>
        <dbReference type="PROSITE-ProRule" id="PRU00708"/>
    </source>
</evidence>
<comment type="similarity">
    <text evidence="1">Belongs to the PPR family. P subfamily.</text>
</comment>
<dbReference type="KEGG" id="cic:CICLE_v10030848mg"/>
<dbReference type="PANTHER" id="PTHR47933:SF69">
    <property type="entry name" value="OS07G0513200 PROTEIN"/>
    <property type="match status" value="1"/>
</dbReference>
<sequence>MKRCTIFTFYHCLQPNTHHSNVGIFPHCLRFFFFRGYLSQRSFALGSTNTRPFPDYSPKRPTIRDSEIVHQISTAIKLRCSEPLRHTLKPFESKFRPDHLIWVLMDIRSDYRLVLDFFDWACLRREPNLEARCIVVQISVAAKDLKTAHGLIHDFWAKPNLDASIAFTHFVERLIYTYKDWSSDPHVFDIFFQVLVEARKLNEARKLFEKLLNYGLVISVDSCNLYLSRLSNTCDGLRMVVKSFTEFPELGICWNTASYNIMIHCLCHFGKIKEAHLLLLQMELRGCSPDVVSFSTMINGYCYLGELQRVLKLIEEMQIKGLKPNPYTYNSIVRLLCKTSKVVEAETILREMMNQGIVPDNVIYTTLIDGFCKMGNVAAAYRLFDEMRDLNIIPDLLTYTAIICGFCLTGKMVEAKKLFHEMLGRGLEPDEIVYTALIDGYCKAASSEPYCNIYTYNSIVNGLCKAGNILQAVKLMEDMEVAGFHPDTFTYTTIMDAYCKSGEMVKAHELLRDMLDKGLQPSVVTFNVLMNGFCMSGMIEDGEKLLKWMLEKGLKPNAATYNPLIKQHCLRNDMRTTAKIYKGMCAQGITPDGNTYNILLQGHCKARNMKEAWFLHKEMVQKGFNLTTSSYNALIKGFLKRKKYLEARELFEEMRRGGLVADREIYYFFVDINFEEGNTEITLELCDAAIECYLVGKATDENK</sequence>
<feature type="repeat" description="PPR" evidence="3">
    <location>
        <begin position="487"/>
        <end position="521"/>
    </location>
</feature>
<feature type="repeat" description="PPR" evidence="3">
    <location>
        <begin position="557"/>
        <end position="591"/>
    </location>
</feature>
<feature type="repeat" description="PPR" evidence="3">
    <location>
        <begin position="522"/>
        <end position="556"/>
    </location>
</feature>
<evidence type="ECO:0000313" key="4">
    <source>
        <dbReference type="EMBL" id="ESR51785.1"/>
    </source>
</evidence>
<feature type="repeat" description="PPR" evidence="3">
    <location>
        <begin position="325"/>
        <end position="359"/>
    </location>
</feature>
<feature type="repeat" description="PPR" evidence="3">
    <location>
        <begin position="255"/>
        <end position="289"/>
    </location>
</feature>
<keyword evidence="2" id="KW-0677">Repeat</keyword>
<dbReference type="Pfam" id="PF01535">
    <property type="entry name" value="PPR"/>
    <property type="match status" value="1"/>
</dbReference>
<feature type="repeat" description="PPR" evidence="3">
    <location>
        <begin position="290"/>
        <end position="324"/>
    </location>
</feature>
<dbReference type="InterPro" id="IPR002885">
    <property type="entry name" value="PPR_rpt"/>
</dbReference>
<dbReference type="Gramene" id="ESR51785">
    <property type="protein sequence ID" value="ESR51785"/>
    <property type="gene ID" value="CICLE_v10030848mg"/>
</dbReference>
<name>V4TJK7_CITCL</name>
<dbReference type="PROSITE" id="PS51375">
    <property type="entry name" value="PPR"/>
    <property type="match status" value="11"/>
</dbReference>
<evidence type="ECO:0000313" key="5">
    <source>
        <dbReference type="Proteomes" id="UP000030687"/>
    </source>
</evidence>
<organism evidence="4 5">
    <name type="scientific">Citrus clementina</name>
    <name type="common">Clementine</name>
    <name type="synonym">Citrus deliciosa x Citrus sinensis</name>
    <dbReference type="NCBI Taxonomy" id="85681"/>
    <lineage>
        <taxon>Eukaryota</taxon>
        <taxon>Viridiplantae</taxon>
        <taxon>Streptophyta</taxon>
        <taxon>Embryophyta</taxon>
        <taxon>Tracheophyta</taxon>
        <taxon>Spermatophyta</taxon>
        <taxon>Magnoliopsida</taxon>
        <taxon>eudicotyledons</taxon>
        <taxon>Gunneridae</taxon>
        <taxon>Pentapetalae</taxon>
        <taxon>rosids</taxon>
        <taxon>malvids</taxon>
        <taxon>Sapindales</taxon>
        <taxon>Rutaceae</taxon>
        <taxon>Aurantioideae</taxon>
        <taxon>Citrus</taxon>
    </lineage>
</organism>
<dbReference type="Pfam" id="PF13041">
    <property type="entry name" value="PPR_2"/>
    <property type="match status" value="4"/>
</dbReference>
<dbReference type="InParanoid" id="V4TJK7"/>
<keyword evidence="5" id="KW-1185">Reference proteome</keyword>
<dbReference type="SUPFAM" id="SSF81901">
    <property type="entry name" value="HCP-like"/>
    <property type="match status" value="1"/>
</dbReference>
<dbReference type="Pfam" id="PF12854">
    <property type="entry name" value="PPR_1"/>
    <property type="match status" value="3"/>
</dbReference>
<dbReference type="OMA" id="HEMCSKG"/>
<feature type="repeat" description="PPR" evidence="3">
    <location>
        <begin position="452"/>
        <end position="486"/>
    </location>
</feature>
<dbReference type="PANTHER" id="PTHR47933">
    <property type="entry name" value="PENTATRICOPEPTIDE REPEAT-CONTAINING PROTEIN 1, MITOCHONDRIAL"/>
    <property type="match status" value="1"/>
</dbReference>
<evidence type="ECO:0000256" key="2">
    <source>
        <dbReference type="ARBA" id="ARBA00022737"/>
    </source>
</evidence>
<dbReference type="Gene3D" id="1.25.40.10">
    <property type="entry name" value="Tetratricopeptide repeat domain"/>
    <property type="match status" value="4"/>
</dbReference>
<feature type="repeat" description="PPR" evidence="3">
    <location>
        <begin position="592"/>
        <end position="626"/>
    </location>
</feature>
<dbReference type="InterPro" id="IPR011990">
    <property type="entry name" value="TPR-like_helical_dom_sf"/>
</dbReference>
<dbReference type="AlphaFoldDB" id="V4TJK7"/>
<accession>V4TJK7</accession>
<dbReference type="GO" id="GO:0003729">
    <property type="term" value="F:mRNA binding"/>
    <property type="evidence" value="ECO:0007669"/>
    <property type="project" value="TreeGrafter"/>
</dbReference>
<evidence type="ECO:0000256" key="1">
    <source>
        <dbReference type="ARBA" id="ARBA00007626"/>
    </source>
</evidence>
<protein>
    <recommendedName>
        <fullName evidence="6">Pentacotripeptide-repeat region of PRORP domain-containing protein</fullName>
    </recommendedName>
</protein>
<gene>
    <name evidence="4" type="ORF">CICLE_v10030848mg</name>
</gene>
<dbReference type="eggNOG" id="KOG4197">
    <property type="taxonomic scope" value="Eukaryota"/>
</dbReference>
<feature type="repeat" description="PPR" evidence="3">
    <location>
        <begin position="627"/>
        <end position="661"/>
    </location>
</feature>
<dbReference type="EMBL" id="KI536726">
    <property type="protein sequence ID" value="ESR51785.1"/>
    <property type="molecule type" value="Genomic_DNA"/>
</dbReference>
<proteinExistence type="inferred from homology"/>
<dbReference type="FunFam" id="1.25.40.10:FF:000558">
    <property type="entry name" value="Pentatricopeptide repeat-containing protein At5g39710"/>
    <property type="match status" value="1"/>
</dbReference>
<dbReference type="Proteomes" id="UP000030687">
    <property type="component" value="Unassembled WGS sequence"/>
</dbReference>
<reference evidence="4 5" key="1">
    <citation type="submission" date="2013-10" db="EMBL/GenBank/DDBJ databases">
        <authorList>
            <consortium name="International Citrus Genome Consortium"/>
            <person name="Jenkins J."/>
            <person name="Schmutz J."/>
            <person name="Prochnik S."/>
            <person name="Rokhsar D."/>
            <person name="Gmitter F."/>
            <person name="Ollitrault P."/>
            <person name="Machado M."/>
            <person name="Talon M."/>
            <person name="Wincker P."/>
            <person name="Jaillon O."/>
            <person name="Morgante M."/>
        </authorList>
    </citation>
    <scope>NUCLEOTIDE SEQUENCE</scope>
    <source>
        <strain evidence="5">cv. Clemenules</strain>
    </source>
</reference>
<dbReference type="NCBIfam" id="TIGR00756">
    <property type="entry name" value="PPR"/>
    <property type="match status" value="11"/>
</dbReference>
<dbReference type="InterPro" id="IPR051240">
    <property type="entry name" value="Mito_RNA-Proc/Resp"/>
</dbReference>
<feature type="repeat" description="PPR" evidence="3">
    <location>
        <begin position="360"/>
        <end position="394"/>
    </location>
</feature>